<sequence>MGTGFYIGGNMVVTAGHVAEDEDMTSHYVVFDFMDRVSGEGLTARTVFKKTQVFRLKRVILNNTGTTERPLVPGESKLDAEERRTLSYDFVVLEIQGLVQEPDKLLPKLIIDLIPPLKDTPVFTIGSPSGLSFKYSGGGTIQNIPDCHLPPDLQGTLTADLSIFRGNSGGPLFSAKIDYVCGVVRSGALWPYRDQGTKSDLKDSIERWVKYQKDFMTEDKWQEKDEELIKYKWFNSAENLCTYDELSLRAENMLWKASWFHLTADDEIVRRLNRFTRLDPLGYFTQPLSHFFKIGGFGEKFDEKFEEDRPTGHITITLTVDMHVVGPAEKSTVSAPELTLIHSGGQLCNIDNASVDRQAFSMANITWLLSSINTEQEKIKVDSFQPRDVCDFSLCEWESVVLTHKSSNGSRMVPIEDNGKGESPGGKISATFKREAGKTLTTEVEWGTSDFTFEADLRFAKDKTADEWTAHQW</sequence>
<evidence type="ECO:0000313" key="1">
    <source>
        <dbReference type="EMBL" id="PMD26746.1"/>
    </source>
</evidence>
<dbReference type="InterPro" id="IPR043504">
    <property type="entry name" value="Peptidase_S1_PA_chymotrypsin"/>
</dbReference>
<gene>
    <name evidence="1" type="ORF">NA56DRAFT_295755</name>
</gene>
<proteinExistence type="predicted"/>
<reference evidence="1 2" key="1">
    <citation type="submission" date="2016-05" db="EMBL/GenBank/DDBJ databases">
        <title>A degradative enzymes factory behind the ericoid mycorrhizal symbiosis.</title>
        <authorList>
            <consortium name="DOE Joint Genome Institute"/>
            <person name="Martino E."/>
            <person name="Morin E."/>
            <person name="Grelet G."/>
            <person name="Kuo A."/>
            <person name="Kohler A."/>
            <person name="Daghino S."/>
            <person name="Barry K."/>
            <person name="Choi C."/>
            <person name="Cichocki N."/>
            <person name="Clum A."/>
            <person name="Copeland A."/>
            <person name="Hainaut M."/>
            <person name="Haridas S."/>
            <person name="Labutti K."/>
            <person name="Lindquist E."/>
            <person name="Lipzen A."/>
            <person name="Khouja H.-R."/>
            <person name="Murat C."/>
            <person name="Ohm R."/>
            <person name="Olson A."/>
            <person name="Spatafora J."/>
            <person name="Veneault-Fourrey C."/>
            <person name="Henrissat B."/>
            <person name="Grigoriev I."/>
            <person name="Martin F."/>
            <person name="Perotto S."/>
        </authorList>
    </citation>
    <scope>NUCLEOTIDE SEQUENCE [LARGE SCALE GENOMIC DNA]</scope>
    <source>
        <strain evidence="1 2">UAMH 7357</strain>
    </source>
</reference>
<dbReference type="EMBL" id="KZ613467">
    <property type="protein sequence ID" value="PMD26746.1"/>
    <property type="molecule type" value="Genomic_DNA"/>
</dbReference>
<dbReference type="SUPFAM" id="SSF50494">
    <property type="entry name" value="Trypsin-like serine proteases"/>
    <property type="match status" value="1"/>
</dbReference>
<dbReference type="InterPro" id="IPR009003">
    <property type="entry name" value="Peptidase_S1_PA"/>
</dbReference>
<dbReference type="Pfam" id="PF13365">
    <property type="entry name" value="Trypsin_2"/>
    <property type="match status" value="1"/>
</dbReference>
<dbReference type="AlphaFoldDB" id="A0A2J6QKJ0"/>
<dbReference type="Gene3D" id="2.40.10.10">
    <property type="entry name" value="Trypsin-like serine proteases"/>
    <property type="match status" value="2"/>
</dbReference>
<organism evidence="1 2">
    <name type="scientific">Hyaloscypha hepaticicola</name>
    <dbReference type="NCBI Taxonomy" id="2082293"/>
    <lineage>
        <taxon>Eukaryota</taxon>
        <taxon>Fungi</taxon>
        <taxon>Dikarya</taxon>
        <taxon>Ascomycota</taxon>
        <taxon>Pezizomycotina</taxon>
        <taxon>Leotiomycetes</taxon>
        <taxon>Helotiales</taxon>
        <taxon>Hyaloscyphaceae</taxon>
        <taxon>Hyaloscypha</taxon>
    </lineage>
</organism>
<name>A0A2J6QKJ0_9HELO</name>
<accession>A0A2J6QKJ0</accession>
<dbReference type="GO" id="GO:0008233">
    <property type="term" value="F:peptidase activity"/>
    <property type="evidence" value="ECO:0007669"/>
    <property type="project" value="UniProtKB-KW"/>
</dbReference>
<dbReference type="OrthoDB" id="4773518at2759"/>
<dbReference type="Proteomes" id="UP000235672">
    <property type="component" value="Unassembled WGS sequence"/>
</dbReference>
<protein>
    <submittedName>
        <fullName evidence="1">Trypsin-like serine protease</fullName>
    </submittedName>
</protein>
<dbReference type="GO" id="GO:0006508">
    <property type="term" value="P:proteolysis"/>
    <property type="evidence" value="ECO:0007669"/>
    <property type="project" value="UniProtKB-KW"/>
</dbReference>
<evidence type="ECO:0000313" key="2">
    <source>
        <dbReference type="Proteomes" id="UP000235672"/>
    </source>
</evidence>
<keyword evidence="1" id="KW-0645">Protease</keyword>
<keyword evidence="2" id="KW-1185">Reference proteome</keyword>
<keyword evidence="1" id="KW-0378">Hydrolase</keyword>